<dbReference type="SUPFAM" id="SSF88798">
    <property type="entry name" value="N-terminal, heterodimerisation domain of RBP7 (RpoE)"/>
    <property type="match status" value="1"/>
</dbReference>
<dbReference type="SMR" id="Q23645"/>
<dbReference type="UCSC" id="ZK856.10">
    <property type="organism name" value="c. elegans"/>
</dbReference>
<protein>
    <submittedName>
        <fullName evidence="9">DNA-directed RNA polymerase III subunit RPC8</fullName>
    </submittedName>
</protein>
<evidence type="ECO:0000256" key="1">
    <source>
        <dbReference type="ARBA" id="ARBA00004123"/>
    </source>
</evidence>
<evidence type="ECO:0000256" key="2">
    <source>
        <dbReference type="ARBA" id="ARBA00009307"/>
    </source>
</evidence>
<keyword evidence="5" id="KW-0539">Nucleus</keyword>
<dbReference type="FunCoup" id="Q23645">
    <property type="interactions" value="2295"/>
</dbReference>
<gene>
    <name evidence="9 11" type="primary">rpc-25</name>
    <name evidence="9" type="ORF">CELE_ZK856.10</name>
    <name evidence="11" type="ORF">ZK856.10</name>
</gene>
<dbReference type="InterPro" id="IPR013238">
    <property type="entry name" value="RNA_pol_III_Rbc25"/>
</dbReference>
<dbReference type="AGR" id="WB:WBGene00014111"/>
<feature type="compositionally biased region" description="Acidic residues" evidence="6">
    <location>
        <begin position="196"/>
        <end position="213"/>
    </location>
</feature>
<dbReference type="InterPro" id="IPR005576">
    <property type="entry name" value="Rpb7-like_N"/>
</dbReference>
<dbReference type="PIR" id="T28049">
    <property type="entry name" value="T28049"/>
</dbReference>
<dbReference type="Pfam" id="PF03876">
    <property type="entry name" value="SHS2_Rpb7-N"/>
    <property type="match status" value="1"/>
</dbReference>
<dbReference type="WormBase" id="ZK856.10">
    <property type="protein sequence ID" value="CE06667"/>
    <property type="gene ID" value="WBGene00014111"/>
    <property type="gene designation" value="rpc-25"/>
</dbReference>
<dbReference type="GO" id="GO:0005666">
    <property type="term" value="C:RNA polymerase III complex"/>
    <property type="evidence" value="ECO:0000318"/>
    <property type="project" value="GO_Central"/>
</dbReference>
<evidence type="ECO:0007829" key="12">
    <source>
        <dbReference type="PeptideAtlas" id="Q23645"/>
    </source>
</evidence>
<evidence type="ECO:0000313" key="9">
    <source>
        <dbReference type="EMBL" id="CAA94858.1"/>
    </source>
</evidence>
<feature type="region of interest" description="Disordered" evidence="6">
    <location>
        <begin position="196"/>
        <end position="239"/>
    </location>
</feature>
<name>Q23645_CAEEL</name>
<keyword evidence="10" id="KW-1185">Reference proteome</keyword>
<dbReference type="Pfam" id="PF08292">
    <property type="entry name" value="RNA_pol_Rbc25"/>
    <property type="match status" value="1"/>
</dbReference>
<dbReference type="HOGENOM" id="CLU_073901_1_1_1"/>
<dbReference type="InterPro" id="IPR036898">
    <property type="entry name" value="RNA_pol_Rpb7-like_N_sf"/>
</dbReference>
<accession>Q23645</accession>
<dbReference type="RefSeq" id="NP_505625.1">
    <property type="nucleotide sequence ID" value="NM_073224.5"/>
</dbReference>
<dbReference type="ComplexPortal" id="CPX-2812">
    <property type="entry name" value="DNA-directed RNA polymerase III complex"/>
</dbReference>
<dbReference type="PhylomeDB" id="Q23645"/>
<dbReference type="eggNOG" id="KOG3297">
    <property type="taxonomic scope" value="Eukaryota"/>
</dbReference>
<dbReference type="CDD" id="cd04330">
    <property type="entry name" value="RNAP_III_Rpc25_N"/>
    <property type="match status" value="1"/>
</dbReference>
<dbReference type="KEGG" id="cel:CELE_ZK856.10"/>
<dbReference type="Gene3D" id="3.30.1490.120">
    <property type="entry name" value="RNA polymerase Rpb7-like, N-terminal domain"/>
    <property type="match status" value="1"/>
</dbReference>
<evidence type="ECO:0000256" key="4">
    <source>
        <dbReference type="ARBA" id="ARBA00023163"/>
    </source>
</evidence>
<dbReference type="AlphaFoldDB" id="Q23645"/>
<dbReference type="EMBL" id="BX284605">
    <property type="protein sequence ID" value="CAA94858.1"/>
    <property type="molecule type" value="Genomic_DNA"/>
</dbReference>
<evidence type="ECO:0000256" key="3">
    <source>
        <dbReference type="ARBA" id="ARBA00022478"/>
    </source>
</evidence>
<feature type="compositionally biased region" description="Basic and acidic residues" evidence="6">
    <location>
        <begin position="215"/>
        <end position="239"/>
    </location>
</feature>
<evidence type="ECO:0000259" key="8">
    <source>
        <dbReference type="Pfam" id="PF08292"/>
    </source>
</evidence>
<dbReference type="PANTHER" id="PTHR12709:SF1">
    <property type="entry name" value="DNA-DIRECTED RNA POLYMERASE III SUBUNIT RPC8"/>
    <property type="match status" value="1"/>
</dbReference>
<dbReference type="PANTHER" id="PTHR12709">
    <property type="entry name" value="DNA-DIRECTED RNA POLYMERASE II, III"/>
    <property type="match status" value="1"/>
</dbReference>
<evidence type="ECO:0000313" key="11">
    <source>
        <dbReference type="WormBase" id="ZK856.10"/>
    </source>
</evidence>
<dbReference type="Bgee" id="WBGene00014111">
    <property type="expression patterns" value="Expressed in germ line (C elegans) and 4 other cell types or tissues"/>
</dbReference>
<feature type="domain" description="RNA polymerase Rpb7-like N-terminal" evidence="7">
    <location>
        <begin position="9"/>
        <end position="64"/>
    </location>
</feature>
<sequence length="239" mass="27646">MFILSLLHDTVAIQPHQLSSDQQIVIKKRLNERLANKIIPDLGLCICVYDINEIGDSYILPGEGDCRARVKFRMIVFRPFVDEVIEAKVIGSSRQGLCLTIQFFEDIFVPAEKLPEPHVFEEEGQVWYWEYAQEDGEPPAKLYMDPGKIVRFRVTEIIFKDLKPELTHEERKTEKSMEIKGTMASTGLGCIGWWAAEDEDDEAVEDEQDEQEEVIQPKEEIRQPQEEVRQPVKIKEEPV</sequence>
<dbReference type="Gene3D" id="2.40.50.140">
    <property type="entry name" value="Nucleic acid-binding proteins"/>
    <property type="match status" value="1"/>
</dbReference>
<dbReference type="OrthoDB" id="10256606at2759"/>
<evidence type="ECO:0000256" key="5">
    <source>
        <dbReference type="ARBA" id="ARBA00023242"/>
    </source>
</evidence>
<reference evidence="9 10" key="1">
    <citation type="journal article" date="1998" name="Science">
        <title>Genome sequence of the nematode C. elegans: a platform for investigating biology.</title>
        <authorList>
            <consortium name="The C. elegans sequencing consortium"/>
            <person name="Sulson J.E."/>
            <person name="Waterston R."/>
        </authorList>
    </citation>
    <scope>NUCLEOTIDE SEQUENCE [LARGE SCALE GENOMIC DNA]</scope>
    <source>
        <strain evidence="9 10">Bristol N2</strain>
    </source>
</reference>
<keyword evidence="4" id="KW-0804">Transcription</keyword>
<dbReference type="InParanoid" id="Q23645"/>
<dbReference type="STRING" id="6239.ZK856.10.1"/>
<evidence type="ECO:0000256" key="6">
    <source>
        <dbReference type="SAM" id="MobiDB-lite"/>
    </source>
</evidence>
<evidence type="ECO:0000313" key="10">
    <source>
        <dbReference type="Proteomes" id="UP000001940"/>
    </source>
</evidence>
<dbReference type="PeptideAtlas" id="Q23645"/>
<dbReference type="FunFam" id="3.30.1490.120:FF:000002">
    <property type="entry name" value="DNA-directed RNA polymerase III subunit RPC8"/>
    <property type="match status" value="1"/>
</dbReference>
<proteinExistence type="evidence at protein level"/>
<dbReference type="FunFam" id="2.40.50.140:FF:000445">
    <property type="entry name" value="RNA Polymerase, Class III (C)"/>
    <property type="match status" value="1"/>
</dbReference>
<dbReference type="InterPro" id="IPR012340">
    <property type="entry name" value="NA-bd_OB-fold"/>
</dbReference>
<dbReference type="CTD" id="179418"/>
<comment type="subcellular location">
    <subcellularLocation>
        <location evidence="1">Nucleus</location>
    </subcellularLocation>
</comment>
<dbReference type="GeneID" id="179418"/>
<keyword evidence="12" id="KW-1267">Proteomics identification</keyword>
<organism evidence="9 10">
    <name type="scientific">Caenorhabditis elegans</name>
    <dbReference type="NCBI Taxonomy" id="6239"/>
    <lineage>
        <taxon>Eukaryota</taxon>
        <taxon>Metazoa</taxon>
        <taxon>Ecdysozoa</taxon>
        <taxon>Nematoda</taxon>
        <taxon>Chromadorea</taxon>
        <taxon>Rhabditida</taxon>
        <taxon>Rhabditina</taxon>
        <taxon>Rhabditomorpha</taxon>
        <taxon>Rhabditoidea</taxon>
        <taxon>Rhabditidae</taxon>
        <taxon>Peloderinae</taxon>
        <taxon>Caenorhabditis</taxon>
    </lineage>
</organism>
<dbReference type="InterPro" id="IPR045113">
    <property type="entry name" value="Rpb7-like"/>
</dbReference>
<evidence type="ECO:0000259" key="7">
    <source>
        <dbReference type="Pfam" id="PF03876"/>
    </source>
</evidence>
<dbReference type="GO" id="GO:0006384">
    <property type="term" value="P:transcription initiation at RNA polymerase III promoter"/>
    <property type="evidence" value="ECO:0000318"/>
    <property type="project" value="GO_Central"/>
</dbReference>
<comment type="similarity">
    <text evidence="2">Belongs to the eukaryotic RPB7/RPC8 RNA polymerase subunit family.</text>
</comment>
<dbReference type="Proteomes" id="UP000001940">
    <property type="component" value="Chromosome V"/>
</dbReference>
<dbReference type="OMA" id="LGPTLWW"/>
<keyword evidence="3 9" id="KW-0240">DNA-directed RNA polymerase</keyword>
<dbReference type="PaxDb" id="6239-ZK856.10"/>
<dbReference type="SUPFAM" id="SSF50249">
    <property type="entry name" value="Nucleic acid-binding proteins"/>
    <property type="match status" value="1"/>
</dbReference>
<feature type="domain" description="RNA polymerase III subunit Rpc25" evidence="8">
    <location>
        <begin position="83"/>
        <end position="194"/>
    </location>
</feature>